<evidence type="ECO:0000256" key="1">
    <source>
        <dbReference type="ARBA" id="ARBA00004965"/>
    </source>
</evidence>
<comment type="caution">
    <text evidence="16">The sequence shown here is derived from an EMBL/GenBank/DDBJ whole genome shotgun (WGS) entry which is preliminary data.</text>
</comment>
<feature type="binding site" evidence="13">
    <location>
        <position position="483"/>
    </location>
    <ligand>
        <name>substrate</name>
    </ligand>
</feature>
<evidence type="ECO:0000313" key="16">
    <source>
        <dbReference type="EMBL" id="KAJ1345570.1"/>
    </source>
</evidence>
<feature type="binding site" evidence="13">
    <location>
        <begin position="399"/>
        <end position="408"/>
    </location>
    <ligand>
        <name>ATP</name>
        <dbReference type="ChEBI" id="CHEBI:30616"/>
    </ligand>
</feature>
<feature type="binding site" evidence="13">
    <location>
        <position position="459"/>
    </location>
    <ligand>
        <name>ATP</name>
        <dbReference type="ChEBI" id="CHEBI:30616"/>
    </ligand>
</feature>
<feature type="binding site" evidence="13">
    <location>
        <position position="251"/>
    </location>
    <ligand>
        <name>substrate</name>
    </ligand>
</feature>
<dbReference type="AlphaFoldDB" id="A0AAD5LS11"/>
<dbReference type="InterPro" id="IPR005615">
    <property type="entry name" value="Glutathione_synthase"/>
</dbReference>
<protein>
    <recommendedName>
        <fullName evidence="4 12">Glutathione synthetase</fullName>
        <shortName evidence="12">GSH-S</shortName>
        <ecNumber evidence="3 12">6.3.2.3</ecNumber>
    </recommendedName>
</protein>
<dbReference type="GO" id="GO:0005524">
    <property type="term" value="F:ATP binding"/>
    <property type="evidence" value="ECO:0007669"/>
    <property type="project" value="UniProtKB-UniRule"/>
</dbReference>
<dbReference type="Gene3D" id="3.30.470.20">
    <property type="entry name" value="ATP-grasp fold, B domain"/>
    <property type="match status" value="1"/>
</dbReference>
<sequence>MAGDYDWSTTLRFGHDLMVTERTTGDVVLLADYPKLPLPQDRTDELVLSSVDWAHAHGLVIRTKDHKDRSDICQTTPFALLPTPFPRKLFQQAINVQNLMATLYHEVAYDYEFLIDCHKDVVKSDSFTRGLLEILEKVIAEGLAQRKTLVIQRSDYMCHKDPFTCEYSLKQIEVNNIASSMGGHAERVTKMHRRTLLELGYDTSTIEKAIPRNEPIRIIAEALYKAWQLFSIPDAVVLVIVEEENQNQIDQRHVEYALEELGIPIDQIVRKTLAQCHKCLTLSPDRQLLLSGSRVAVVYFRAGYSPHHYPSTKEWDARLLIERSDAIKSPWIGLQVANTKKTQQVLAEDGVVERFVGNPRDAAAIRATFAGLWAINGSHPVIGKLIKDAVAHPSRYVLKPQLEGGGGNFYGENMAEKLNTLAEEERGAFILMERIQPLVAENYLVRAMQPVEFGNVVSELGVYGYALGDRGIADVQQGGHLLRTKFENVDEGGVSVGAAVIDSPFLYELL</sequence>
<keyword evidence="5 12" id="KW-0436">Ligase</keyword>
<dbReference type="InterPro" id="IPR004887">
    <property type="entry name" value="GSH_synth_subst-bd"/>
</dbReference>
<feature type="domain" description="Glutathione synthase substrate-binding" evidence="15">
    <location>
        <begin position="235"/>
        <end position="337"/>
    </location>
</feature>
<evidence type="ECO:0000256" key="5">
    <source>
        <dbReference type="ARBA" id="ARBA00022598"/>
    </source>
</evidence>
<dbReference type="GO" id="GO:0005829">
    <property type="term" value="C:cytosol"/>
    <property type="evidence" value="ECO:0007669"/>
    <property type="project" value="TreeGrafter"/>
</dbReference>
<dbReference type="Pfam" id="PF03199">
    <property type="entry name" value="GSH_synthase"/>
    <property type="match status" value="1"/>
</dbReference>
<dbReference type="InterPro" id="IPR014709">
    <property type="entry name" value="Glutathione_synthase_C_euk"/>
</dbReference>
<dbReference type="SUPFAM" id="SSF52440">
    <property type="entry name" value="PreATP-grasp domain"/>
    <property type="match status" value="1"/>
</dbReference>
<feature type="binding site" evidence="13">
    <location>
        <position position="410"/>
    </location>
    <ligand>
        <name>ATP</name>
        <dbReference type="ChEBI" id="CHEBI:30616"/>
    </ligand>
</feature>
<dbReference type="GO" id="GO:0000287">
    <property type="term" value="F:magnesium ion binding"/>
    <property type="evidence" value="ECO:0007669"/>
    <property type="project" value="UniProtKB-UniRule"/>
</dbReference>
<dbReference type="Gene3D" id="3.30.1490.50">
    <property type="match status" value="1"/>
</dbReference>
<keyword evidence="8 12" id="KW-0547">Nucleotide-binding</keyword>
<dbReference type="Gene3D" id="3.30.1490.80">
    <property type="match status" value="1"/>
</dbReference>
<evidence type="ECO:0000256" key="9">
    <source>
        <dbReference type="ARBA" id="ARBA00022840"/>
    </source>
</evidence>
<feature type="binding site" evidence="13">
    <location>
        <position position="491"/>
    </location>
    <ligand>
        <name>ATP</name>
        <dbReference type="ChEBI" id="CHEBI:30616"/>
    </ligand>
</feature>
<evidence type="ECO:0000256" key="3">
    <source>
        <dbReference type="ARBA" id="ARBA00012214"/>
    </source>
</evidence>
<evidence type="ECO:0000313" key="17">
    <source>
        <dbReference type="Proteomes" id="UP001196413"/>
    </source>
</evidence>
<evidence type="ECO:0000256" key="4">
    <source>
        <dbReference type="ARBA" id="ARBA00020821"/>
    </source>
</evidence>
<dbReference type="GO" id="GO:0043295">
    <property type="term" value="F:glutathione binding"/>
    <property type="evidence" value="ECO:0007669"/>
    <property type="project" value="UniProtKB-UniRule"/>
</dbReference>
<organism evidence="16 17">
    <name type="scientific">Parelaphostrongylus tenuis</name>
    <name type="common">Meningeal worm</name>
    <dbReference type="NCBI Taxonomy" id="148309"/>
    <lineage>
        <taxon>Eukaryota</taxon>
        <taxon>Metazoa</taxon>
        <taxon>Ecdysozoa</taxon>
        <taxon>Nematoda</taxon>
        <taxon>Chromadorea</taxon>
        <taxon>Rhabditida</taxon>
        <taxon>Rhabditina</taxon>
        <taxon>Rhabditomorpha</taxon>
        <taxon>Strongyloidea</taxon>
        <taxon>Metastrongylidae</taxon>
        <taxon>Parelaphostrongylus</taxon>
    </lineage>
</organism>
<evidence type="ECO:0000256" key="12">
    <source>
        <dbReference type="PIRNR" id="PIRNR001558"/>
    </source>
</evidence>
<reference evidence="16" key="1">
    <citation type="submission" date="2021-06" db="EMBL/GenBank/DDBJ databases">
        <title>Parelaphostrongylus tenuis whole genome reference sequence.</title>
        <authorList>
            <person name="Garwood T.J."/>
            <person name="Larsen P.A."/>
            <person name="Fountain-Jones N.M."/>
            <person name="Garbe J.R."/>
            <person name="Macchietto M.G."/>
            <person name="Kania S.A."/>
            <person name="Gerhold R.W."/>
            <person name="Richards J.E."/>
            <person name="Wolf T.M."/>
        </authorList>
    </citation>
    <scope>NUCLEOTIDE SEQUENCE</scope>
    <source>
        <strain evidence="16">MNPRO001-30</strain>
        <tissue evidence="16">Meninges</tissue>
    </source>
</reference>
<evidence type="ECO:0000256" key="11">
    <source>
        <dbReference type="ARBA" id="ARBA00048871"/>
    </source>
</evidence>
<gene>
    <name evidence="16" type="ORF">KIN20_000135</name>
</gene>
<evidence type="ECO:0000256" key="14">
    <source>
        <dbReference type="PIRSR" id="PIRSR001558-2"/>
    </source>
</evidence>
<proteinExistence type="inferred from homology"/>
<keyword evidence="17" id="KW-1185">Reference proteome</keyword>
<dbReference type="Proteomes" id="UP001196413">
    <property type="component" value="Unassembled WGS sequence"/>
</dbReference>
<dbReference type="FunFam" id="3.40.50.1760:FF:000006">
    <property type="entry name" value="Glutathione synthetase"/>
    <property type="match status" value="1"/>
</dbReference>
<dbReference type="PANTHER" id="PTHR11130:SF0">
    <property type="entry name" value="GLUTATHIONE SYNTHETASE"/>
    <property type="match status" value="1"/>
</dbReference>
<feature type="binding site" evidence="14">
    <location>
        <position position="403"/>
    </location>
    <ligand>
        <name>Mg(2+)</name>
        <dbReference type="ChEBI" id="CHEBI:18420"/>
    </ligand>
</feature>
<comment type="cofactor">
    <cofactor evidence="12 14">
        <name>Mg(2+)</name>
        <dbReference type="ChEBI" id="CHEBI:18420"/>
    </cofactor>
    <text evidence="12 14">Binds 1 Mg(2+) ion per subunit.</text>
</comment>
<dbReference type="InterPro" id="IPR016185">
    <property type="entry name" value="PreATP-grasp_dom_sf"/>
</dbReference>
<evidence type="ECO:0000256" key="7">
    <source>
        <dbReference type="ARBA" id="ARBA00022723"/>
    </source>
</evidence>
<evidence type="ECO:0000259" key="15">
    <source>
        <dbReference type="Pfam" id="PF03199"/>
    </source>
</evidence>
<dbReference type="InterPro" id="IPR037013">
    <property type="entry name" value="GSH-S_sub-bd_sf"/>
</dbReference>
<comment type="catalytic activity">
    <reaction evidence="11">
        <text>gamma-L-glutamyl-L-cysteine + glycine + ATP = glutathione + ADP + phosphate + H(+)</text>
        <dbReference type="Rhea" id="RHEA:13557"/>
        <dbReference type="ChEBI" id="CHEBI:15378"/>
        <dbReference type="ChEBI" id="CHEBI:30616"/>
        <dbReference type="ChEBI" id="CHEBI:43474"/>
        <dbReference type="ChEBI" id="CHEBI:57305"/>
        <dbReference type="ChEBI" id="CHEBI:57925"/>
        <dbReference type="ChEBI" id="CHEBI:58173"/>
        <dbReference type="ChEBI" id="CHEBI:456216"/>
        <dbReference type="EC" id="6.3.2.3"/>
    </reaction>
    <physiologicalReaction direction="left-to-right" evidence="11">
        <dbReference type="Rhea" id="RHEA:13558"/>
    </physiologicalReaction>
</comment>
<name>A0AAD5LS11_PARTN</name>
<dbReference type="FunFam" id="3.30.1490.50:FF:000002">
    <property type="entry name" value="Glutathione synthetase"/>
    <property type="match status" value="1"/>
</dbReference>
<dbReference type="PIRSF" id="PIRSF001558">
    <property type="entry name" value="GSHase"/>
    <property type="match status" value="1"/>
</dbReference>
<feature type="binding site" evidence="13">
    <location>
        <position position="485"/>
    </location>
    <ligand>
        <name>ATP</name>
        <dbReference type="ChEBI" id="CHEBI:30616"/>
    </ligand>
</feature>
<feature type="binding site" evidence="13">
    <location>
        <position position="153"/>
    </location>
    <ligand>
        <name>substrate</name>
    </ligand>
</feature>
<evidence type="ECO:0000256" key="8">
    <source>
        <dbReference type="ARBA" id="ARBA00022741"/>
    </source>
</evidence>
<dbReference type="GO" id="GO:0004363">
    <property type="term" value="F:glutathione synthase activity"/>
    <property type="evidence" value="ECO:0007669"/>
    <property type="project" value="UniProtKB-UniRule"/>
</dbReference>
<evidence type="ECO:0000256" key="10">
    <source>
        <dbReference type="ARBA" id="ARBA00022842"/>
    </source>
</evidence>
<dbReference type="Gene3D" id="1.10.1080.10">
    <property type="entry name" value="Glutathione Synthetase, Chain A, domain 3"/>
    <property type="match status" value="1"/>
</dbReference>
<dbReference type="InterPro" id="IPR014049">
    <property type="entry name" value="Glutathione_synthase_N_euk"/>
</dbReference>
<dbReference type="Pfam" id="PF03917">
    <property type="entry name" value="GSH_synth_ATP"/>
    <property type="match status" value="1"/>
</dbReference>
<dbReference type="Gene3D" id="3.40.50.1760">
    <property type="entry name" value="Glutathione synthase, substrate-binding domain superfamily, eukaryotic"/>
    <property type="match status" value="1"/>
</dbReference>
<dbReference type="SUPFAM" id="SSF56059">
    <property type="entry name" value="Glutathione synthetase ATP-binding domain-like"/>
    <property type="match status" value="1"/>
</dbReference>
<keyword evidence="10 12" id="KW-0460">Magnesium</keyword>
<keyword evidence="7 12" id="KW-0479">Metal-binding</keyword>
<feature type="binding site" evidence="13">
    <location>
        <position position="340"/>
    </location>
    <ligand>
        <name>ATP</name>
        <dbReference type="ChEBI" id="CHEBI:30616"/>
    </ligand>
</feature>
<evidence type="ECO:0000256" key="2">
    <source>
        <dbReference type="ARBA" id="ARBA00010385"/>
    </source>
</evidence>
<accession>A0AAD5LS11</accession>
<dbReference type="EMBL" id="JAHQIW010000023">
    <property type="protein sequence ID" value="KAJ1345570.1"/>
    <property type="molecule type" value="Genomic_DNA"/>
</dbReference>
<feature type="binding site" evidence="14">
    <location>
        <position position="173"/>
    </location>
    <ligand>
        <name>Mg(2+)</name>
        <dbReference type="ChEBI" id="CHEBI:18420"/>
    </ligand>
</feature>
<keyword evidence="6 12" id="KW-0317">Glutathione biosynthesis</keyword>
<feature type="binding site" evidence="14">
    <location>
        <position position="175"/>
    </location>
    <ligand>
        <name>Mg(2+)</name>
        <dbReference type="ChEBI" id="CHEBI:18420"/>
    </ligand>
</feature>
<dbReference type="EC" id="6.3.2.3" evidence="3 12"/>
<dbReference type="InterPro" id="IPR014042">
    <property type="entry name" value="Glutathione_synthase_a-hlx"/>
</dbReference>
<evidence type="ECO:0000256" key="13">
    <source>
        <dbReference type="PIRSR" id="PIRSR001558-1"/>
    </source>
</evidence>
<evidence type="ECO:0000256" key="6">
    <source>
        <dbReference type="ARBA" id="ARBA00022684"/>
    </source>
</evidence>
<dbReference type="PANTHER" id="PTHR11130">
    <property type="entry name" value="GLUTATHIONE SYNTHETASE"/>
    <property type="match status" value="1"/>
</dbReference>
<comment type="similarity">
    <text evidence="2 12">Belongs to the eukaryotic GSH synthase family.</text>
</comment>
<dbReference type="NCBIfam" id="TIGR01986">
    <property type="entry name" value="glut_syn_euk"/>
    <property type="match status" value="1"/>
</dbReference>
<feature type="binding site" evidence="13">
    <location>
        <position position="173"/>
    </location>
    <ligand>
        <name>ATP</name>
        <dbReference type="ChEBI" id="CHEBI:30616"/>
    </ligand>
</feature>
<keyword evidence="9 12" id="KW-0067">ATP-binding</keyword>
<feature type="binding site" evidence="13">
    <location>
        <begin position="432"/>
        <end position="435"/>
    </location>
    <ligand>
        <name>ATP</name>
        <dbReference type="ChEBI" id="CHEBI:30616"/>
    </ligand>
</feature>
<comment type="pathway">
    <text evidence="1 12">Sulfur metabolism; glutathione biosynthesis; glutathione from L-cysteine and L-glutamate: step 2/2.</text>
</comment>